<sequence length="595" mass="65272">MLLLLALPLMVFAENTSRPSSLTNPALSSPNLSSEEVQKNTLEQAKTAAARGASLSATGFSAASNSADDGQDAADDEETNIHLKSSTHMGDVLNQRLPVFGRNLFGRQCEQLHQARFFNPEYRITVGDEVNVQMWGAYQLSQRITVDSQGNIFIPDVGPVKVEGVENQQLNEVIQQHVKKSFKKGVNLYADLVTAQPVQVYVAGFVNSPGLYDGLSSDSVIYFLCAAGGINLNEGSFRDIAVIRNGKPLRQVDLYDFLFKGFVTPFQLHQGDTILVKAQKYIISVAGDVKSSYQYELLDQELPLSALMSLANVEPTATYVRIQRNQGRQPTFIYEPIHSSKPLKIKAGDRITFVADKEVQQTLITVKGQVKGPHQYVVKQGTTLRQFLKTLPLAPDANLANVQLFRESVARQQKEALNANLARLQRQTMTGETLTGDDAKLQAARSELITKFVQEAKQVETKGQVVLGEPSQWGHILLQNNDVINIPPHSSVVTVSGDVVNSISLTINPQYRLIDYIQAAGGFQKTANQGEFLLVRQNGQVQLVKHSWHSGHVGLQGGDQLIVLPKQTENGIKVTGMMSSILYQLALAAKVVVAL</sequence>
<dbReference type="GO" id="GO:0015159">
    <property type="term" value="F:polysaccharide transmembrane transporter activity"/>
    <property type="evidence" value="ECO:0007669"/>
    <property type="project" value="InterPro"/>
</dbReference>
<dbReference type="InterPro" id="IPR049712">
    <property type="entry name" value="Poly_export"/>
</dbReference>
<dbReference type="PANTHER" id="PTHR33619:SF3">
    <property type="entry name" value="POLYSACCHARIDE EXPORT PROTEIN GFCE-RELATED"/>
    <property type="match status" value="1"/>
</dbReference>
<dbReference type="InterPro" id="IPR003715">
    <property type="entry name" value="Poly_export_N"/>
</dbReference>
<name>A0A378I2D8_9GAMM</name>
<dbReference type="PANTHER" id="PTHR33619">
    <property type="entry name" value="POLYSACCHARIDE EXPORT PROTEIN GFCE-RELATED"/>
    <property type="match status" value="1"/>
</dbReference>
<dbReference type="Pfam" id="PF10531">
    <property type="entry name" value="SLBB"/>
    <property type="match status" value="2"/>
</dbReference>
<dbReference type="AlphaFoldDB" id="A0A378I2D8"/>
<reference evidence="5 6" key="1">
    <citation type="submission" date="2018-06" db="EMBL/GenBank/DDBJ databases">
        <authorList>
            <consortium name="Pathogen Informatics"/>
            <person name="Doyle S."/>
        </authorList>
    </citation>
    <scope>NUCLEOTIDE SEQUENCE [LARGE SCALE GENOMIC DNA]</scope>
    <source>
        <strain evidence="5 6">NCTC13315</strain>
    </source>
</reference>
<dbReference type="EMBL" id="UGNV01000001">
    <property type="protein sequence ID" value="STX29339.1"/>
    <property type="molecule type" value="Genomic_DNA"/>
</dbReference>
<accession>A0A378I2D8</accession>
<evidence type="ECO:0000259" key="4">
    <source>
        <dbReference type="Pfam" id="PF10531"/>
    </source>
</evidence>
<dbReference type="Pfam" id="PF02563">
    <property type="entry name" value="Poly_export"/>
    <property type="match status" value="1"/>
</dbReference>
<proteinExistence type="predicted"/>
<dbReference type="Proteomes" id="UP000254968">
    <property type="component" value="Unassembled WGS sequence"/>
</dbReference>
<evidence type="ECO:0000259" key="3">
    <source>
        <dbReference type="Pfam" id="PF02563"/>
    </source>
</evidence>
<evidence type="ECO:0000256" key="2">
    <source>
        <dbReference type="SAM" id="MobiDB-lite"/>
    </source>
</evidence>
<protein>
    <submittedName>
        <fullName evidence="5">Polysialic acid transport protein kpsD</fullName>
    </submittedName>
</protein>
<dbReference type="Gene3D" id="3.10.560.10">
    <property type="entry name" value="Outer membrane lipoprotein wza domain like"/>
    <property type="match status" value="2"/>
</dbReference>
<evidence type="ECO:0000256" key="1">
    <source>
        <dbReference type="ARBA" id="ARBA00022729"/>
    </source>
</evidence>
<feature type="domain" description="Soluble ligand binding" evidence="4">
    <location>
        <begin position="200"/>
        <end position="249"/>
    </location>
</feature>
<feature type="compositionally biased region" description="Polar residues" evidence="2">
    <location>
        <begin position="18"/>
        <end position="44"/>
    </location>
</feature>
<gene>
    <name evidence="5" type="primary">kpsD_2</name>
    <name evidence="5" type="ORF">NCTC13315_01879</name>
</gene>
<evidence type="ECO:0000313" key="5">
    <source>
        <dbReference type="EMBL" id="STX29339.1"/>
    </source>
</evidence>
<dbReference type="Gene3D" id="3.30.1950.10">
    <property type="entry name" value="wza like domain"/>
    <property type="match status" value="1"/>
</dbReference>
<feature type="domain" description="Polysaccharide export protein N-terminal" evidence="3">
    <location>
        <begin position="119"/>
        <end position="182"/>
    </location>
</feature>
<feature type="domain" description="Soluble ligand binding" evidence="4">
    <location>
        <begin position="492"/>
        <end position="543"/>
    </location>
</feature>
<keyword evidence="6" id="KW-1185">Reference proteome</keyword>
<dbReference type="InterPro" id="IPR019554">
    <property type="entry name" value="Soluble_ligand-bd"/>
</dbReference>
<feature type="region of interest" description="Disordered" evidence="2">
    <location>
        <begin position="18"/>
        <end position="48"/>
    </location>
</feature>
<keyword evidence="1" id="KW-0732">Signal</keyword>
<organism evidence="5 6">
    <name type="scientific">Legionella beliardensis</name>
    <dbReference type="NCBI Taxonomy" id="91822"/>
    <lineage>
        <taxon>Bacteria</taxon>
        <taxon>Pseudomonadati</taxon>
        <taxon>Pseudomonadota</taxon>
        <taxon>Gammaproteobacteria</taxon>
        <taxon>Legionellales</taxon>
        <taxon>Legionellaceae</taxon>
        <taxon>Legionella</taxon>
    </lineage>
</organism>
<evidence type="ECO:0000313" key="6">
    <source>
        <dbReference type="Proteomes" id="UP000254968"/>
    </source>
</evidence>